<dbReference type="EMBL" id="JAPMLT010000018">
    <property type="protein sequence ID" value="MCX7572266.1"/>
    <property type="molecule type" value="Genomic_DNA"/>
</dbReference>
<dbReference type="Pfam" id="PF02151">
    <property type="entry name" value="UVR"/>
    <property type="match status" value="1"/>
</dbReference>
<accession>A0ABT3X5T4</accession>
<dbReference type="InterPro" id="IPR025542">
    <property type="entry name" value="YacH"/>
</dbReference>
<keyword evidence="3" id="KW-1185">Reference proteome</keyword>
<protein>
    <submittedName>
        <fullName evidence="2">UvrB/UvrC motif-containing protein</fullName>
    </submittedName>
</protein>
<dbReference type="PIRSF" id="PIRSF015034">
    <property type="entry name" value="YacH"/>
    <property type="match status" value="1"/>
</dbReference>
<dbReference type="InterPro" id="IPR036876">
    <property type="entry name" value="UVR_dom_sf"/>
</dbReference>
<reference evidence="2 3" key="1">
    <citation type="submission" date="2022-11" db="EMBL/GenBank/DDBJ databases">
        <title>Study of microbial diversity in lake waters.</title>
        <authorList>
            <person name="Zhang J."/>
        </authorList>
    </citation>
    <scope>NUCLEOTIDE SEQUENCE [LARGE SCALE GENOMIC DNA]</scope>
    <source>
        <strain evidence="2 3">DT12</strain>
    </source>
</reference>
<evidence type="ECO:0000259" key="1">
    <source>
        <dbReference type="PROSITE" id="PS50151"/>
    </source>
</evidence>
<dbReference type="PROSITE" id="PS50151">
    <property type="entry name" value="UVR"/>
    <property type="match status" value="1"/>
</dbReference>
<organism evidence="2 3">
    <name type="scientific">Tumebacillus lacus</name>
    <dbReference type="NCBI Taxonomy" id="2995335"/>
    <lineage>
        <taxon>Bacteria</taxon>
        <taxon>Bacillati</taxon>
        <taxon>Bacillota</taxon>
        <taxon>Bacilli</taxon>
        <taxon>Bacillales</taxon>
        <taxon>Alicyclobacillaceae</taxon>
        <taxon>Tumebacillus</taxon>
    </lineage>
</organism>
<proteinExistence type="predicted"/>
<evidence type="ECO:0000313" key="2">
    <source>
        <dbReference type="EMBL" id="MCX7572266.1"/>
    </source>
</evidence>
<dbReference type="SUPFAM" id="SSF46600">
    <property type="entry name" value="C-terminal UvrC-binding domain of UvrB"/>
    <property type="match status" value="1"/>
</dbReference>
<dbReference type="PANTHER" id="PTHR38430:SF1">
    <property type="entry name" value="PROTEIN-ARGININE KINASE ACTIVATOR PROTEIN"/>
    <property type="match status" value="1"/>
</dbReference>
<sequence>MLCQECNQRDATVHFTKIINQEKTEYHLCDACARDTGDFMMKGNAGGFSFHNLLSGLLGFEQTGMPGFGAPGQQGQASAPVRCETCGLGYQQFVQVGRFGCADCYKHFSGKLEPMLRRIHGGATTHTGKFPRRTGGVIKLRQQLARLRQDMQEKISLEQFEEAAVIRDRIREMEGQIEQGGM</sequence>
<gene>
    <name evidence="2" type="ORF">OS242_20370</name>
</gene>
<dbReference type="RefSeq" id="WP_267153517.1">
    <property type="nucleotide sequence ID" value="NZ_JAPMLT010000018.1"/>
</dbReference>
<dbReference type="Proteomes" id="UP001208017">
    <property type="component" value="Unassembled WGS sequence"/>
</dbReference>
<dbReference type="PANTHER" id="PTHR38430">
    <property type="entry name" value="PROTEIN-ARGININE KINASE ACTIVATOR PROTEIN"/>
    <property type="match status" value="1"/>
</dbReference>
<name>A0ABT3X5T4_9BACL</name>
<feature type="domain" description="UVR" evidence="1">
    <location>
        <begin position="141"/>
        <end position="176"/>
    </location>
</feature>
<comment type="caution">
    <text evidence="2">The sequence shown here is derived from an EMBL/GenBank/DDBJ whole genome shotgun (WGS) entry which is preliminary data.</text>
</comment>
<evidence type="ECO:0000313" key="3">
    <source>
        <dbReference type="Proteomes" id="UP001208017"/>
    </source>
</evidence>
<dbReference type="Gene3D" id="4.10.860.10">
    <property type="entry name" value="UVR domain"/>
    <property type="match status" value="1"/>
</dbReference>
<dbReference type="InterPro" id="IPR001943">
    <property type="entry name" value="UVR_dom"/>
</dbReference>